<sequence>MISDALPKWTVVIVIFLGGLHSQMPMVPMGYGYGGPMMMPPPMPMPMPVPVPFGIPIPYPESTTTTTTTESPREEENDNRIPIAIPIPLPHMVQIAVPGFMPPNCKSNGNGGRNKNCPPCPPCSCNPCTPSFFSFCSPCHLECRCKNGKENPIPREPDAPKPFPGPAFPMPVPLPAPGPVVIVPFPPQFVNRRPNHSDCESHTSSCSKESTSHDSCESGKSRRKRKRNKGKNKKRKKNFDIYRRNFMRNRSDRRDGLVSPVLTYRSRNGDIKVERRLSNDEANILLGGRKSYVDMEPYNRAKNTYTDVQLTAGEDSNKRQRLLVKSEPVERRSHHRREELLIGRSHHNLGNGKKELLFKTPENKTITNLTVSFQISK</sequence>
<evidence type="ECO:0000313" key="3">
    <source>
        <dbReference type="EMBL" id="KAJ8718764.1"/>
    </source>
</evidence>
<comment type="caution">
    <text evidence="3">The sequence shown here is derived from an EMBL/GenBank/DDBJ whole genome shotgun (WGS) entry which is preliminary data.</text>
</comment>
<organism evidence="3 4">
    <name type="scientific">Mythimna separata</name>
    <name type="common">Oriental armyworm</name>
    <name type="synonym">Pseudaletia separata</name>
    <dbReference type="NCBI Taxonomy" id="271217"/>
    <lineage>
        <taxon>Eukaryota</taxon>
        <taxon>Metazoa</taxon>
        <taxon>Ecdysozoa</taxon>
        <taxon>Arthropoda</taxon>
        <taxon>Hexapoda</taxon>
        <taxon>Insecta</taxon>
        <taxon>Pterygota</taxon>
        <taxon>Neoptera</taxon>
        <taxon>Endopterygota</taxon>
        <taxon>Lepidoptera</taxon>
        <taxon>Glossata</taxon>
        <taxon>Ditrysia</taxon>
        <taxon>Noctuoidea</taxon>
        <taxon>Noctuidae</taxon>
        <taxon>Noctuinae</taxon>
        <taxon>Hadenini</taxon>
        <taxon>Mythimna</taxon>
    </lineage>
</organism>
<dbReference type="Proteomes" id="UP001231518">
    <property type="component" value="Chromosome 8"/>
</dbReference>
<dbReference type="EMBL" id="JARGEI010000015">
    <property type="protein sequence ID" value="KAJ8718764.1"/>
    <property type="molecule type" value="Genomic_DNA"/>
</dbReference>
<feature type="region of interest" description="Disordered" evidence="1">
    <location>
        <begin position="59"/>
        <end position="80"/>
    </location>
</feature>
<reference evidence="3" key="1">
    <citation type="submission" date="2023-03" db="EMBL/GenBank/DDBJ databases">
        <title>Chromosome-level genomes of two armyworms, Mythimna separata and Mythimna loreyi, provide insights into the biosynthesis and reception of sex pheromones.</title>
        <authorList>
            <person name="Zhao H."/>
        </authorList>
    </citation>
    <scope>NUCLEOTIDE SEQUENCE</scope>
    <source>
        <strain evidence="3">BeijingLab</strain>
        <tissue evidence="3">Pupa</tissue>
    </source>
</reference>
<dbReference type="AlphaFoldDB" id="A0AAD7YKB4"/>
<feature type="chain" id="PRO_5042020255" evidence="2">
    <location>
        <begin position="23"/>
        <end position="377"/>
    </location>
</feature>
<feature type="compositionally biased region" description="Low complexity" evidence="1">
    <location>
        <begin position="60"/>
        <end position="70"/>
    </location>
</feature>
<proteinExistence type="predicted"/>
<feature type="compositionally biased region" description="Basic and acidic residues" evidence="1">
    <location>
        <begin position="210"/>
        <end position="220"/>
    </location>
</feature>
<feature type="compositionally biased region" description="Basic residues" evidence="1">
    <location>
        <begin position="221"/>
        <end position="237"/>
    </location>
</feature>
<keyword evidence="4" id="KW-1185">Reference proteome</keyword>
<evidence type="ECO:0000313" key="4">
    <source>
        <dbReference type="Proteomes" id="UP001231518"/>
    </source>
</evidence>
<feature type="signal peptide" evidence="2">
    <location>
        <begin position="1"/>
        <end position="22"/>
    </location>
</feature>
<name>A0AAD7YKB4_MYTSE</name>
<feature type="region of interest" description="Disordered" evidence="1">
    <location>
        <begin position="194"/>
        <end position="241"/>
    </location>
</feature>
<keyword evidence="2" id="KW-0732">Signal</keyword>
<evidence type="ECO:0000256" key="2">
    <source>
        <dbReference type="SAM" id="SignalP"/>
    </source>
</evidence>
<gene>
    <name evidence="3" type="ORF">PYW07_016320</name>
</gene>
<evidence type="ECO:0000256" key="1">
    <source>
        <dbReference type="SAM" id="MobiDB-lite"/>
    </source>
</evidence>
<accession>A0AAD7YKB4</accession>
<protein>
    <submittedName>
        <fullName evidence="3">Uncharacterized protein</fullName>
    </submittedName>
</protein>